<keyword evidence="7" id="KW-0472">Membrane</keyword>
<dbReference type="PROSITE" id="PS50113">
    <property type="entry name" value="PAC"/>
    <property type="match status" value="2"/>
</dbReference>
<dbReference type="Pfam" id="PF02518">
    <property type="entry name" value="HATPase_c"/>
    <property type="match status" value="1"/>
</dbReference>
<dbReference type="GO" id="GO:0000155">
    <property type="term" value="F:phosphorelay sensor kinase activity"/>
    <property type="evidence" value="ECO:0007669"/>
    <property type="project" value="InterPro"/>
</dbReference>
<dbReference type="InterPro" id="IPR005467">
    <property type="entry name" value="His_kinase_dom"/>
</dbReference>
<feature type="domain" description="PAS" evidence="9">
    <location>
        <begin position="208"/>
        <end position="272"/>
    </location>
</feature>
<keyword evidence="7" id="KW-0812">Transmembrane</keyword>
<evidence type="ECO:0000256" key="5">
    <source>
        <dbReference type="ARBA" id="ARBA00022777"/>
    </source>
</evidence>
<name>A0A9X1XQ47_9FLAO</name>
<evidence type="ECO:0000259" key="8">
    <source>
        <dbReference type="PROSITE" id="PS50109"/>
    </source>
</evidence>
<evidence type="ECO:0000313" key="12">
    <source>
        <dbReference type="Proteomes" id="UP001139260"/>
    </source>
</evidence>
<dbReference type="Gene3D" id="3.30.450.20">
    <property type="entry name" value="PAS domain"/>
    <property type="match status" value="2"/>
</dbReference>
<feature type="domain" description="PAC" evidence="10">
    <location>
        <begin position="287"/>
        <end position="339"/>
    </location>
</feature>
<evidence type="ECO:0000256" key="2">
    <source>
        <dbReference type="ARBA" id="ARBA00012438"/>
    </source>
</evidence>
<feature type="transmembrane region" description="Helical" evidence="7">
    <location>
        <begin position="39"/>
        <end position="59"/>
    </location>
</feature>
<feature type="domain" description="Histidine kinase" evidence="8">
    <location>
        <begin position="357"/>
        <end position="571"/>
    </location>
</feature>
<dbReference type="PANTHER" id="PTHR43304">
    <property type="entry name" value="PHYTOCHROME-LIKE PROTEIN CPH1"/>
    <property type="match status" value="1"/>
</dbReference>
<dbReference type="CDD" id="cd00130">
    <property type="entry name" value="PAS"/>
    <property type="match status" value="2"/>
</dbReference>
<keyword evidence="4" id="KW-0808">Transferase</keyword>
<comment type="catalytic activity">
    <reaction evidence="1">
        <text>ATP + protein L-histidine = ADP + protein N-phospho-L-histidine.</text>
        <dbReference type="EC" id="2.7.13.3"/>
    </reaction>
</comment>
<dbReference type="CDD" id="cd00082">
    <property type="entry name" value="HisKA"/>
    <property type="match status" value="1"/>
</dbReference>
<dbReference type="InterPro" id="IPR052162">
    <property type="entry name" value="Sensor_kinase/Photoreceptor"/>
</dbReference>
<protein>
    <recommendedName>
        <fullName evidence="2">histidine kinase</fullName>
        <ecNumber evidence="2">2.7.13.3</ecNumber>
    </recommendedName>
</protein>
<dbReference type="InterPro" id="IPR000700">
    <property type="entry name" value="PAS-assoc_C"/>
</dbReference>
<evidence type="ECO:0000256" key="1">
    <source>
        <dbReference type="ARBA" id="ARBA00000085"/>
    </source>
</evidence>
<dbReference type="InterPro" id="IPR035965">
    <property type="entry name" value="PAS-like_dom_sf"/>
</dbReference>
<dbReference type="Gene3D" id="1.10.287.130">
    <property type="match status" value="1"/>
</dbReference>
<evidence type="ECO:0000256" key="4">
    <source>
        <dbReference type="ARBA" id="ARBA00022679"/>
    </source>
</evidence>
<dbReference type="Pfam" id="PF08447">
    <property type="entry name" value="PAS_3"/>
    <property type="match status" value="1"/>
</dbReference>
<dbReference type="SMART" id="SM00091">
    <property type="entry name" value="PAS"/>
    <property type="match status" value="2"/>
</dbReference>
<evidence type="ECO:0000259" key="10">
    <source>
        <dbReference type="PROSITE" id="PS50113"/>
    </source>
</evidence>
<evidence type="ECO:0000259" key="9">
    <source>
        <dbReference type="PROSITE" id="PS50112"/>
    </source>
</evidence>
<comment type="caution">
    <text evidence="11">The sequence shown here is derived from an EMBL/GenBank/DDBJ whole genome shotgun (WGS) entry which is preliminary data.</text>
</comment>
<dbReference type="NCBIfam" id="TIGR00229">
    <property type="entry name" value="sensory_box"/>
    <property type="match status" value="2"/>
</dbReference>
<dbReference type="Pfam" id="PF13426">
    <property type="entry name" value="PAS_9"/>
    <property type="match status" value="1"/>
</dbReference>
<dbReference type="PANTHER" id="PTHR43304:SF1">
    <property type="entry name" value="PAC DOMAIN-CONTAINING PROTEIN"/>
    <property type="match status" value="1"/>
</dbReference>
<dbReference type="PROSITE" id="PS50112">
    <property type="entry name" value="PAS"/>
    <property type="match status" value="2"/>
</dbReference>
<feature type="coiled-coil region" evidence="6">
    <location>
        <begin position="327"/>
        <end position="354"/>
    </location>
</feature>
<dbReference type="InterPro" id="IPR036890">
    <property type="entry name" value="HATPase_C_sf"/>
</dbReference>
<sequence length="571" mass="66678">MKSKTNQVILVYIVISMFAVIISHKLLQHFLSDDKSNNYNFIKEILFILFTGGIFKLILAKNDQRNIAVFKKLKKTNEKIKESNEKYNIVAKATSDTIWDWKIQDNSFSWNKGIESMFGYTQEEVINSSDWWFDKIHPEDSIKMSVKLYSFLEQKTKNWQDQYRFRCADNSYKYVLDRGFLLKDNQGKATRMIGAIQDITKQKEEEQRLRLLETVITQSKDSIVIIEPNPNEIGVSKIIYTNPAFSIMSGYKKEEVLGKTTAIFKEMYSDQNEYDKLIDALKEKQECLIETITYKKNKEKYWIRFTMIPIYNSEKILTHWISIQRDVSEEKNNEKEKEQLIRELTQNNKDLKQFSYITSHNLRAPLSNLIGLLNLIEDIPIENQELNEILMGFNKSTHLLNDTINDLVKVIIIKDKPSIQKEEVLLKEVFENVFSQLNFQIELHKPTIKLDFEKAKTIHANKAYIESILLNLMTNSIKYKSENRKLKIAITSNQIDNTVILTFKDNGIGIDLVRNRAKVFGLYQRFHNYPDSKGLGLYLAKSQVETMGGTIDIESEVNIGTTFTLTFKNKE</sequence>
<dbReference type="Proteomes" id="UP001139260">
    <property type="component" value="Unassembled WGS sequence"/>
</dbReference>
<keyword evidence="3" id="KW-0597">Phosphoprotein</keyword>
<dbReference type="EC" id="2.7.13.3" evidence="2"/>
<feature type="domain" description="PAS" evidence="9">
    <location>
        <begin position="83"/>
        <end position="155"/>
    </location>
</feature>
<keyword evidence="12" id="KW-1185">Reference proteome</keyword>
<accession>A0A9X1XQ47</accession>
<keyword evidence="6" id="KW-0175">Coiled coil</keyword>
<dbReference type="AlphaFoldDB" id="A0A9X1XQ47"/>
<dbReference type="InterPro" id="IPR004358">
    <property type="entry name" value="Sig_transdc_His_kin-like_C"/>
</dbReference>
<organism evidence="11 12">
    <name type="scientific">Flavobacterium pygoscelis</name>
    <dbReference type="NCBI Taxonomy" id="2893176"/>
    <lineage>
        <taxon>Bacteria</taxon>
        <taxon>Pseudomonadati</taxon>
        <taxon>Bacteroidota</taxon>
        <taxon>Flavobacteriia</taxon>
        <taxon>Flavobacteriales</taxon>
        <taxon>Flavobacteriaceae</taxon>
        <taxon>Flavobacterium</taxon>
    </lineage>
</organism>
<dbReference type="SUPFAM" id="SSF55874">
    <property type="entry name" value="ATPase domain of HSP90 chaperone/DNA topoisomerase II/histidine kinase"/>
    <property type="match status" value="1"/>
</dbReference>
<dbReference type="SUPFAM" id="SSF55785">
    <property type="entry name" value="PYP-like sensor domain (PAS domain)"/>
    <property type="match status" value="2"/>
</dbReference>
<dbReference type="PROSITE" id="PS50109">
    <property type="entry name" value="HIS_KIN"/>
    <property type="match status" value="1"/>
</dbReference>
<evidence type="ECO:0000256" key="6">
    <source>
        <dbReference type="SAM" id="Coils"/>
    </source>
</evidence>
<dbReference type="InterPro" id="IPR036097">
    <property type="entry name" value="HisK_dim/P_sf"/>
</dbReference>
<gene>
    <name evidence="11" type="ORF">MW871_07400</name>
</gene>
<dbReference type="SMART" id="SM00387">
    <property type="entry name" value="HATPase_c"/>
    <property type="match status" value="1"/>
</dbReference>
<dbReference type="InterPro" id="IPR013655">
    <property type="entry name" value="PAS_fold_3"/>
</dbReference>
<dbReference type="SUPFAM" id="SSF47384">
    <property type="entry name" value="Homodimeric domain of signal transducing histidine kinase"/>
    <property type="match status" value="1"/>
</dbReference>
<dbReference type="EMBL" id="JALNUB010000004">
    <property type="protein sequence ID" value="MCK8141720.1"/>
    <property type="molecule type" value="Genomic_DNA"/>
</dbReference>
<dbReference type="InterPro" id="IPR003594">
    <property type="entry name" value="HATPase_dom"/>
</dbReference>
<evidence type="ECO:0000256" key="7">
    <source>
        <dbReference type="SAM" id="Phobius"/>
    </source>
</evidence>
<feature type="domain" description="PAC" evidence="10">
    <location>
        <begin position="159"/>
        <end position="211"/>
    </location>
</feature>
<dbReference type="InterPro" id="IPR001610">
    <property type="entry name" value="PAC"/>
</dbReference>
<dbReference type="InterPro" id="IPR000014">
    <property type="entry name" value="PAS"/>
</dbReference>
<feature type="transmembrane region" description="Helical" evidence="7">
    <location>
        <begin position="9"/>
        <end position="27"/>
    </location>
</feature>
<keyword evidence="7" id="KW-1133">Transmembrane helix</keyword>
<proteinExistence type="predicted"/>
<dbReference type="RefSeq" id="WP_248428110.1">
    <property type="nucleotide sequence ID" value="NZ_JALNUB010000004.1"/>
</dbReference>
<evidence type="ECO:0000313" key="11">
    <source>
        <dbReference type="EMBL" id="MCK8141720.1"/>
    </source>
</evidence>
<evidence type="ECO:0000256" key="3">
    <source>
        <dbReference type="ARBA" id="ARBA00022553"/>
    </source>
</evidence>
<reference evidence="11" key="1">
    <citation type="submission" date="2022-04" db="EMBL/GenBank/DDBJ databases">
        <title>Flavobacterium pygoscelis sp. nov. isolated from Chinstrap chick (Pygoscelis antarcticus).</title>
        <authorList>
            <person name="Irgang R."/>
            <person name="Poblete-Morales M."/>
            <person name="Avendano-Herrera R."/>
        </authorList>
    </citation>
    <scope>NUCLEOTIDE SEQUENCE</scope>
    <source>
        <strain evidence="11">I-SCBP12n</strain>
    </source>
</reference>
<dbReference type="Gene3D" id="3.30.565.10">
    <property type="entry name" value="Histidine kinase-like ATPase, C-terminal domain"/>
    <property type="match status" value="1"/>
</dbReference>
<dbReference type="SMART" id="SM00086">
    <property type="entry name" value="PAC"/>
    <property type="match status" value="2"/>
</dbReference>
<dbReference type="PRINTS" id="PR00344">
    <property type="entry name" value="BCTRLSENSOR"/>
</dbReference>
<dbReference type="InterPro" id="IPR003661">
    <property type="entry name" value="HisK_dim/P_dom"/>
</dbReference>
<keyword evidence="5" id="KW-0418">Kinase</keyword>